<dbReference type="InterPro" id="IPR012337">
    <property type="entry name" value="RNaseH-like_sf"/>
</dbReference>
<evidence type="ECO:0000313" key="5">
    <source>
        <dbReference type="Proteomes" id="UP000199229"/>
    </source>
</evidence>
<dbReference type="AlphaFoldDB" id="A0A1I2T6Q1"/>
<dbReference type="Gene3D" id="3.30.420.10">
    <property type="entry name" value="Ribonuclease H-like superfamily/Ribonuclease H"/>
    <property type="match status" value="1"/>
</dbReference>
<accession>A0A1I2T6Q1</accession>
<sequence>MAFKQGERRVPRLALNAVRIAMPAGTIPAAMVPYERDALHGFLDRDPQDVHPLRMGDRLAVVPLTSGADLPASRLGLKATEHPNLVAALAREAVLRELLTRADKGYRVTRRRPLIVESGGSGRENVLPDDLGLPEWLKKRLVLEFDVRPLVRRGTVQVVLTCSHRLRTFIDASVAELRELGVPLVGKTVSTVREASDPRISDRLGYAGRILAVDDVGIITLADHEEGQDSVPDAELYLEPSRANFIAVVTALTQGRADDVLKRVADTEAKWHGGAVTFDTVRKAIAWLTQCDALHLADGVPLRFDGPFDQTVDGPAFPRVESFYKPRLQFDPGGASNMSWAQKGLEEVGPYDRESFARKKLRIAVVCEAGYRRSMEAAVHGLLKGLPHIRSSGPNSLAPHPTGLVGRFRLEEPEVRFFPAEGNGGTDYADAARAANADAAGRDERWDLALLQVSREWQDRPYDDSPYWMGKAAFLKQGTVVQALSVETVQMEDFPYACALANVALGTYAKLGGRPWLLQAPPGNAHEFVFGLGSHVEKQGRRGAGQRVVGIATMFTAQGTYLLDSRTSAVGYEGLPAALRDVVVEAVTRVRSDEAWRPNDPVRLVFHAFTQLGRETADAVVEAVRGLGLARMDFAFLHVVEEHPFTVFDLEARTDTKAAFAPERGQAVELSDLEWLVTLTGRKEVKGERQGLPDPVLLRLHHLSTYRNMYALSRQVSDFACHSWRTFTPSRLPVSLGYADQIARQLSGLERTPNWDGDAVMGNPVMRRPWFL</sequence>
<dbReference type="EMBL" id="FOPM01000006">
    <property type="protein sequence ID" value="SFG58206.1"/>
    <property type="molecule type" value="Genomic_DNA"/>
</dbReference>
<dbReference type="Gene3D" id="3.40.50.2300">
    <property type="match status" value="1"/>
</dbReference>
<dbReference type="InterPro" id="IPR036397">
    <property type="entry name" value="RNaseH_sf"/>
</dbReference>
<comment type="similarity">
    <text evidence="1">Belongs to the argonaute family. Long pAgo subfamily.</text>
</comment>
<dbReference type="SMART" id="SM00950">
    <property type="entry name" value="Piwi"/>
    <property type="match status" value="1"/>
</dbReference>
<organism evidence="4 5">
    <name type="scientific">Methylobacterium gossipiicola</name>
    <dbReference type="NCBI Taxonomy" id="582675"/>
    <lineage>
        <taxon>Bacteria</taxon>
        <taxon>Pseudomonadati</taxon>
        <taxon>Pseudomonadota</taxon>
        <taxon>Alphaproteobacteria</taxon>
        <taxon>Hyphomicrobiales</taxon>
        <taxon>Methylobacteriaceae</taxon>
        <taxon>Methylobacterium</taxon>
    </lineage>
</organism>
<keyword evidence="5" id="KW-1185">Reference proteome</keyword>
<dbReference type="Proteomes" id="UP000199229">
    <property type="component" value="Unassembled WGS sequence"/>
</dbReference>
<name>A0A1I2T6Q1_9HYPH</name>
<dbReference type="SUPFAM" id="SSF53098">
    <property type="entry name" value="Ribonuclease H-like"/>
    <property type="match status" value="1"/>
</dbReference>
<feature type="domain" description="Piwi" evidence="3">
    <location>
        <begin position="448"/>
        <end position="751"/>
    </location>
</feature>
<dbReference type="OrthoDB" id="580851at2"/>
<evidence type="ECO:0000256" key="1">
    <source>
        <dbReference type="ARBA" id="ARBA00035012"/>
    </source>
</evidence>
<dbReference type="InterPro" id="IPR003165">
    <property type="entry name" value="Piwi"/>
</dbReference>
<reference evidence="5" key="1">
    <citation type="submission" date="2016-10" db="EMBL/GenBank/DDBJ databases">
        <authorList>
            <person name="Varghese N."/>
            <person name="Submissions S."/>
        </authorList>
    </citation>
    <scope>NUCLEOTIDE SEQUENCE [LARGE SCALE GENOMIC DNA]</scope>
    <source>
        <strain evidence="5">Gh-105</strain>
    </source>
</reference>
<gene>
    <name evidence="4" type="ORF">SAMN05192565_10624</name>
</gene>
<dbReference type="RefSeq" id="WP_091970176.1">
    <property type="nucleotide sequence ID" value="NZ_FOPM01000006.1"/>
</dbReference>
<evidence type="ECO:0000313" key="4">
    <source>
        <dbReference type="EMBL" id="SFG58206.1"/>
    </source>
</evidence>
<evidence type="ECO:0000259" key="3">
    <source>
        <dbReference type="PROSITE" id="PS50822"/>
    </source>
</evidence>
<protein>
    <recommendedName>
        <fullName evidence="2">Protein argonaute</fullName>
    </recommendedName>
</protein>
<dbReference type="GO" id="GO:0003676">
    <property type="term" value="F:nucleic acid binding"/>
    <property type="evidence" value="ECO:0007669"/>
    <property type="project" value="InterPro"/>
</dbReference>
<dbReference type="PROSITE" id="PS50822">
    <property type="entry name" value="PIWI"/>
    <property type="match status" value="1"/>
</dbReference>
<evidence type="ECO:0000256" key="2">
    <source>
        <dbReference type="ARBA" id="ARBA00035032"/>
    </source>
</evidence>
<proteinExistence type="inferred from homology"/>